<protein>
    <submittedName>
        <fullName evidence="2">Uncharacterized protein</fullName>
    </submittedName>
</protein>
<dbReference type="Proteomes" id="UP000629468">
    <property type="component" value="Unassembled WGS sequence"/>
</dbReference>
<dbReference type="EMBL" id="JABXXO010000004">
    <property type="protein sequence ID" value="KAF7778773.1"/>
    <property type="molecule type" value="Genomic_DNA"/>
</dbReference>
<sequence length="132" mass="14717">MELDSRKVDSSQSASRHSDHHQNAGADSQKDTPTIRQEEEQQNASPILSSTIPSSDLSVDFSTIMSSMGSNSADEKIEKRRSNILKLKEENDKLQLELKAMSDRLKAAEEKRARLQAQKEEGNEDSNEDSPS</sequence>
<accession>A0A8H7F6N7</accession>
<evidence type="ECO:0000313" key="3">
    <source>
        <dbReference type="Proteomes" id="UP000629468"/>
    </source>
</evidence>
<feature type="compositionally biased region" description="Polar residues" evidence="1">
    <location>
        <begin position="42"/>
        <end position="55"/>
    </location>
</feature>
<feature type="compositionally biased region" description="Basic and acidic residues" evidence="1">
    <location>
        <begin position="107"/>
        <end position="121"/>
    </location>
</feature>
<dbReference type="AlphaFoldDB" id="A0A8H7F6N7"/>
<organism evidence="2 3">
    <name type="scientific">Agaricus bisporus var. burnettii</name>
    <dbReference type="NCBI Taxonomy" id="192524"/>
    <lineage>
        <taxon>Eukaryota</taxon>
        <taxon>Fungi</taxon>
        <taxon>Dikarya</taxon>
        <taxon>Basidiomycota</taxon>
        <taxon>Agaricomycotina</taxon>
        <taxon>Agaricomycetes</taxon>
        <taxon>Agaricomycetidae</taxon>
        <taxon>Agaricales</taxon>
        <taxon>Agaricineae</taxon>
        <taxon>Agaricaceae</taxon>
        <taxon>Agaricus</taxon>
    </lineage>
</organism>
<feature type="region of interest" description="Disordered" evidence="1">
    <location>
        <begin position="107"/>
        <end position="132"/>
    </location>
</feature>
<gene>
    <name evidence="2" type="ORF">Agabi119p4_3118</name>
</gene>
<feature type="compositionally biased region" description="Acidic residues" evidence="1">
    <location>
        <begin position="122"/>
        <end position="132"/>
    </location>
</feature>
<evidence type="ECO:0000256" key="1">
    <source>
        <dbReference type="SAM" id="MobiDB-lite"/>
    </source>
</evidence>
<evidence type="ECO:0000313" key="2">
    <source>
        <dbReference type="EMBL" id="KAF7778773.1"/>
    </source>
</evidence>
<reference evidence="2 3" key="1">
    <citation type="journal article" name="Sci. Rep.">
        <title>Telomere-to-telomere assembled and centromere annotated genomes of the two main subspecies of the button mushroom Agaricus bisporus reveal especially polymorphic chromosome ends.</title>
        <authorList>
            <person name="Sonnenberg A.S.M."/>
            <person name="Sedaghat-Telgerd N."/>
            <person name="Lavrijssen B."/>
            <person name="Ohm R.A."/>
            <person name="Hendrickx P.M."/>
            <person name="Scholtmeijer K."/>
            <person name="Baars J.J.P."/>
            <person name="van Peer A."/>
        </authorList>
    </citation>
    <scope>NUCLEOTIDE SEQUENCE [LARGE SCALE GENOMIC DNA]</scope>
    <source>
        <strain evidence="2 3">H119_p4</strain>
    </source>
</reference>
<feature type="region of interest" description="Disordered" evidence="1">
    <location>
        <begin position="1"/>
        <end position="55"/>
    </location>
</feature>
<proteinExistence type="predicted"/>
<name>A0A8H7F6N7_AGABI</name>
<comment type="caution">
    <text evidence="2">The sequence shown here is derived from an EMBL/GenBank/DDBJ whole genome shotgun (WGS) entry which is preliminary data.</text>
</comment>